<reference evidence="2" key="1">
    <citation type="journal article" date="2017" name="Nat. Ecol. Evol.">
        <title>Genome expansion and lineage-specific genetic innovations in the forest pathogenic fungi Armillaria.</title>
        <authorList>
            <person name="Sipos G."/>
            <person name="Prasanna A.N."/>
            <person name="Walter M.C."/>
            <person name="O'Connor E."/>
            <person name="Balint B."/>
            <person name="Krizsan K."/>
            <person name="Kiss B."/>
            <person name="Hess J."/>
            <person name="Varga T."/>
            <person name="Slot J."/>
            <person name="Riley R."/>
            <person name="Boka B."/>
            <person name="Rigling D."/>
            <person name="Barry K."/>
            <person name="Lee J."/>
            <person name="Mihaltcheva S."/>
            <person name="LaButti K."/>
            <person name="Lipzen A."/>
            <person name="Waldron R."/>
            <person name="Moloney N.M."/>
            <person name="Sperisen C."/>
            <person name="Kredics L."/>
            <person name="Vagvoelgyi C."/>
            <person name="Patrignani A."/>
            <person name="Fitzpatrick D."/>
            <person name="Nagy I."/>
            <person name="Doyle S."/>
            <person name="Anderson J.B."/>
            <person name="Grigoriev I.V."/>
            <person name="Gueldener U."/>
            <person name="Muensterkoetter M."/>
            <person name="Nagy L.G."/>
        </authorList>
    </citation>
    <scope>NUCLEOTIDE SEQUENCE [LARGE SCALE GENOMIC DNA]</scope>
    <source>
        <strain evidence="2">28-4</strain>
    </source>
</reference>
<dbReference type="AlphaFoldDB" id="A0A2H3BZW9"/>
<evidence type="ECO:0000313" key="2">
    <source>
        <dbReference type="Proteomes" id="UP000218334"/>
    </source>
</evidence>
<dbReference type="Proteomes" id="UP000218334">
    <property type="component" value="Unassembled WGS sequence"/>
</dbReference>
<evidence type="ECO:0000313" key="1">
    <source>
        <dbReference type="EMBL" id="PBK76401.1"/>
    </source>
</evidence>
<accession>A0A2H3BZW9</accession>
<proteinExistence type="predicted"/>
<organism evidence="1 2">
    <name type="scientific">Armillaria solidipes</name>
    <dbReference type="NCBI Taxonomy" id="1076256"/>
    <lineage>
        <taxon>Eukaryota</taxon>
        <taxon>Fungi</taxon>
        <taxon>Dikarya</taxon>
        <taxon>Basidiomycota</taxon>
        <taxon>Agaricomycotina</taxon>
        <taxon>Agaricomycetes</taxon>
        <taxon>Agaricomycetidae</taxon>
        <taxon>Agaricales</taxon>
        <taxon>Marasmiineae</taxon>
        <taxon>Physalacriaceae</taxon>
        <taxon>Armillaria</taxon>
    </lineage>
</organism>
<name>A0A2H3BZW9_9AGAR</name>
<sequence>MIVSSNDHEVQCTNKPRRVVNLKQQAKLSMLPTLPRMLFQVSFRLSSLRHAHDGTMAVQILGHFHPLRRLPMMMMLTSRLYSDLRQI</sequence>
<dbReference type="EMBL" id="KZ293416">
    <property type="protein sequence ID" value="PBK76401.1"/>
    <property type="molecule type" value="Genomic_DNA"/>
</dbReference>
<gene>
    <name evidence="1" type="ORF">ARMSODRAFT_224855</name>
</gene>
<keyword evidence="2" id="KW-1185">Reference proteome</keyword>
<protein>
    <submittedName>
        <fullName evidence="1">Uncharacterized protein</fullName>
    </submittedName>
</protein>